<dbReference type="OrthoDB" id="9776868at2"/>
<dbReference type="InterPro" id="IPR041121">
    <property type="entry name" value="SDH_C"/>
</dbReference>
<dbReference type="PANTHER" id="PTHR21089">
    <property type="entry name" value="SHIKIMATE DEHYDROGENASE"/>
    <property type="match status" value="1"/>
</dbReference>
<evidence type="ECO:0000313" key="6">
    <source>
        <dbReference type="Proteomes" id="UP000215896"/>
    </source>
</evidence>
<feature type="domain" description="Shikimate dehydrogenase substrate binding N-terminal" evidence="3">
    <location>
        <begin position="20"/>
        <end position="99"/>
    </location>
</feature>
<dbReference type="InterPro" id="IPR046346">
    <property type="entry name" value="Aminoacid_DH-like_N_sf"/>
</dbReference>
<gene>
    <name evidence="5" type="ORF">CGZ94_17270</name>
</gene>
<dbReference type="SUPFAM" id="SSF51735">
    <property type="entry name" value="NAD(P)-binding Rossmann-fold domains"/>
    <property type="match status" value="1"/>
</dbReference>
<dbReference type="Gene3D" id="3.40.50.10860">
    <property type="entry name" value="Leucine Dehydrogenase, chain A, domain 1"/>
    <property type="match status" value="1"/>
</dbReference>
<protein>
    <submittedName>
        <fullName evidence="5">Shikimate dehydrogenase</fullName>
    </submittedName>
</protein>
<dbReference type="CDD" id="cd01065">
    <property type="entry name" value="NAD_bind_Shikimate_DH"/>
    <property type="match status" value="1"/>
</dbReference>
<dbReference type="SUPFAM" id="SSF53223">
    <property type="entry name" value="Aminoacid dehydrogenase-like, N-terminal domain"/>
    <property type="match status" value="1"/>
</dbReference>
<dbReference type="Proteomes" id="UP000215896">
    <property type="component" value="Unassembled WGS sequence"/>
</dbReference>
<dbReference type="AlphaFoldDB" id="A0A255G5P1"/>
<dbReference type="InterPro" id="IPR036291">
    <property type="entry name" value="NAD(P)-bd_dom_sf"/>
</dbReference>
<dbReference type="Gene3D" id="3.40.50.720">
    <property type="entry name" value="NAD(P)-binding Rossmann-like Domain"/>
    <property type="match status" value="1"/>
</dbReference>
<evidence type="ECO:0000256" key="2">
    <source>
        <dbReference type="ARBA" id="ARBA00023141"/>
    </source>
</evidence>
<dbReference type="GO" id="GO:0019632">
    <property type="term" value="P:shikimate metabolic process"/>
    <property type="evidence" value="ECO:0007669"/>
    <property type="project" value="TreeGrafter"/>
</dbReference>
<evidence type="ECO:0000256" key="1">
    <source>
        <dbReference type="ARBA" id="ARBA00004871"/>
    </source>
</evidence>
<dbReference type="InterPro" id="IPR022893">
    <property type="entry name" value="Shikimate_DH_fam"/>
</dbReference>
<dbReference type="Pfam" id="PF18317">
    <property type="entry name" value="SDH_C"/>
    <property type="match status" value="1"/>
</dbReference>
<dbReference type="GO" id="GO:0009073">
    <property type="term" value="P:aromatic amino acid family biosynthetic process"/>
    <property type="evidence" value="ECO:0007669"/>
    <property type="project" value="UniProtKB-KW"/>
</dbReference>
<comment type="caution">
    <text evidence="5">The sequence shown here is derived from an EMBL/GenBank/DDBJ whole genome shotgun (WGS) entry which is preliminary data.</text>
</comment>
<dbReference type="GO" id="GO:0050661">
    <property type="term" value="F:NADP binding"/>
    <property type="evidence" value="ECO:0007669"/>
    <property type="project" value="TreeGrafter"/>
</dbReference>
<feature type="domain" description="SDH C-terminal" evidence="4">
    <location>
        <begin position="244"/>
        <end position="274"/>
    </location>
</feature>
<reference evidence="5 6" key="1">
    <citation type="submission" date="2017-07" db="EMBL/GenBank/DDBJ databases">
        <title>Draft whole genome sequences of clinical Proprionibacteriaceae strains.</title>
        <authorList>
            <person name="Bernier A.-M."/>
            <person name="Bernard K."/>
            <person name="Domingo M.-C."/>
        </authorList>
    </citation>
    <scope>NUCLEOTIDE SEQUENCE [LARGE SCALE GENOMIC DNA]</scope>
    <source>
        <strain evidence="5 6">NML 030167</strain>
    </source>
</reference>
<organism evidence="5 6">
    <name type="scientific">Enemella evansiae</name>
    <dbReference type="NCBI Taxonomy" id="2016499"/>
    <lineage>
        <taxon>Bacteria</taxon>
        <taxon>Bacillati</taxon>
        <taxon>Actinomycetota</taxon>
        <taxon>Actinomycetes</taxon>
        <taxon>Propionibacteriales</taxon>
        <taxon>Propionibacteriaceae</taxon>
        <taxon>Enemella</taxon>
    </lineage>
</organism>
<evidence type="ECO:0000259" key="4">
    <source>
        <dbReference type="Pfam" id="PF18317"/>
    </source>
</evidence>
<dbReference type="EMBL" id="NMVO01000016">
    <property type="protein sequence ID" value="OYO10792.1"/>
    <property type="molecule type" value="Genomic_DNA"/>
</dbReference>
<dbReference type="NCBIfam" id="NF001311">
    <property type="entry name" value="PRK00258.1-3"/>
    <property type="match status" value="1"/>
</dbReference>
<dbReference type="GO" id="GO:0009423">
    <property type="term" value="P:chorismate biosynthetic process"/>
    <property type="evidence" value="ECO:0007669"/>
    <property type="project" value="TreeGrafter"/>
</dbReference>
<keyword evidence="2" id="KW-0057">Aromatic amino acid biosynthesis</keyword>
<evidence type="ECO:0000313" key="5">
    <source>
        <dbReference type="EMBL" id="OYO10792.1"/>
    </source>
</evidence>
<dbReference type="RefSeq" id="WP_094406419.1">
    <property type="nucleotide sequence ID" value="NZ_NMVO01000016.1"/>
</dbReference>
<proteinExistence type="predicted"/>
<dbReference type="GO" id="GO:0005829">
    <property type="term" value="C:cytosol"/>
    <property type="evidence" value="ECO:0007669"/>
    <property type="project" value="TreeGrafter"/>
</dbReference>
<dbReference type="Pfam" id="PF08501">
    <property type="entry name" value="Shikimate_dh_N"/>
    <property type="match status" value="1"/>
</dbReference>
<name>A0A255G5P1_9ACTN</name>
<keyword evidence="2" id="KW-0028">Amino-acid biosynthesis</keyword>
<dbReference type="InterPro" id="IPR013708">
    <property type="entry name" value="Shikimate_DH-bd_N"/>
</dbReference>
<dbReference type="GO" id="GO:0004764">
    <property type="term" value="F:shikimate 3-dehydrogenase (NADP+) activity"/>
    <property type="evidence" value="ECO:0007669"/>
    <property type="project" value="InterPro"/>
</dbReference>
<sequence>MSAGPARPTGSAGSRRQCAVVGHPVRHSLSPAIHRAAYARLGLDWDYQRHDIAPGGLPAFVAGLDTSWRGLSVTMPHKEDAARLGVGDEPVALTGVANTLIFDEGAIAARNTDVAGFRIALAAHGIDRVPDAIVIGNGATARSAVAALAGLGTREVQFVVRSAERARGVVELAESLGLAATVCPPGTEPTPAALVISTVPADGVVGAAGALAAAAEVVFDSVYDPWPTPLAAAAERAGRLVLNGLDLLAGQAVDQVRWFTGRPIDFEVARSAARAGLSGD</sequence>
<evidence type="ECO:0000259" key="3">
    <source>
        <dbReference type="Pfam" id="PF08501"/>
    </source>
</evidence>
<keyword evidence="6" id="KW-1185">Reference proteome</keyword>
<comment type="pathway">
    <text evidence="1">Metabolic intermediate biosynthesis; chorismate biosynthesis; chorismate from D-erythrose 4-phosphate and phosphoenolpyruvate: step 4/7.</text>
</comment>
<accession>A0A255G5P1</accession>
<dbReference type="PANTHER" id="PTHR21089:SF1">
    <property type="entry name" value="BIFUNCTIONAL 3-DEHYDROQUINATE DEHYDRATASE_SHIKIMATE DEHYDROGENASE, CHLOROPLASTIC"/>
    <property type="match status" value="1"/>
</dbReference>